<proteinExistence type="predicted"/>
<dbReference type="Pfam" id="PF20127">
    <property type="entry name" value="DUF6517"/>
    <property type="match status" value="1"/>
</dbReference>
<accession>A0A238WCU4</accession>
<protein>
    <submittedName>
        <fullName evidence="1">Uncharacterized protein</fullName>
    </submittedName>
</protein>
<organism evidence="1 2">
    <name type="scientific">Halorubrum vacuolatum</name>
    <name type="common">Natronobacterium vacuolatum</name>
    <dbReference type="NCBI Taxonomy" id="63740"/>
    <lineage>
        <taxon>Archaea</taxon>
        <taxon>Methanobacteriati</taxon>
        <taxon>Methanobacteriota</taxon>
        <taxon>Stenosarchaea group</taxon>
        <taxon>Halobacteria</taxon>
        <taxon>Halobacteriales</taxon>
        <taxon>Haloferacaceae</taxon>
        <taxon>Halorubrum</taxon>
    </lineage>
</organism>
<gene>
    <name evidence="1" type="ORF">SAMN06264855_10734</name>
</gene>
<evidence type="ECO:0000313" key="1">
    <source>
        <dbReference type="EMBL" id="SNR44405.1"/>
    </source>
</evidence>
<dbReference type="PROSITE" id="PS51318">
    <property type="entry name" value="TAT"/>
    <property type="match status" value="1"/>
</dbReference>
<dbReference type="Proteomes" id="UP000198397">
    <property type="component" value="Unassembled WGS sequence"/>
</dbReference>
<dbReference type="RefSeq" id="WP_089384578.1">
    <property type="nucleotide sequence ID" value="NZ_FZNQ01000007.1"/>
</dbReference>
<dbReference type="OrthoDB" id="271308at2157"/>
<dbReference type="InterPro" id="IPR045396">
    <property type="entry name" value="DUF6517"/>
</dbReference>
<dbReference type="InterPro" id="IPR006311">
    <property type="entry name" value="TAT_signal"/>
</dbReference>
<evidence type="ECO:0000313" key="2">
    <source>
        <dbReference type="Proteomes" id="UP000198397"/>
    </source>
</evidence>
<sequence>MHSKSTATGSERAGGRGLSRRRLLAAGATAGVIAAAGCLETRDGPVPEPIVGDDRIDEDWRLVDESEAMIFEEAFGPVTVQAFEHTHVHEYVDVTEAFVETFGTEGSPVLFFATRVDLRPAIDRLPGGVGLDRLMEEVRPAAEDGFRDQLEESGVEDVSLEETGSTTVDSGHTARTARFTARFPIEGETSLPDGSTEPVNDVVGIEAPLGIWHDDVDVIVSGGAYPTEPLSEVLSRSLSDAGDDVPVLEGAHGDALATEPETFAESVDALLRSVE</sequence>
<dbReference type="AlphaFoldDB" id="A0A238WCU4"/>
<dbReference type="EMBL" id="FZNQ01000007">
    <property type="protein sequence ID" value="SNR44405.1"/>
    <property type="molecule type" value="Genomic_DNA"/>
</dbReference>
<keyword evidence="2" id="KW-1185">Reference proteome</keyword>
<name>A0A238WCU4_HALVU</name>
<reference evidence="1 2" key="1">
    <citation type="submission" date="2017-06" db="EMBL/GenBank/DDBJ databases">
        <authorList>
            <person name="Kim H.J."/>
            <person name="Triplett B.A."/>
        </authorList>
    </citation>
    <scope>NUCLEOTIDE SEQUENCE [LARGE SCALE GENOMIC DNA]</scope>
    <source>
        <strain evidence="1 2">DSM 8800</strain>
    </source>
</reference>